<keyword evidence="2 7" id="KW-0547">Nucleotide-binding</keyword>
<dbReference type="Pfam" id="PF00271">
    <property type="entry name" value="Helicase_C"/>
    <property type="match status" value="1"/>
</dbReference>
<evidence type="ECO:0000259" key="8">
    <source>
        <dbReference type="PROSITE" id="PS51192"/>
    </source>
</evidence>
<dbReference type="AlphaFoldDB" id="A0A9P7B0G0"/>
<evidence type="ECO:0000259" key="9">
    <source>
        <dbReference type="PROSITE" id="PS51194"/>
    </source>
</evidence>
<dbReference type="NCBIfam" id="TIGR00614">
    <property type="entry name" value="recQ_fam"/>
    <property type="match status" value="1"/>
</dbReference>
<evidence type="ECO:0000256" key="4">
    <source>
        <dbReference type="ARBA" id="ARBA00022806"/>
    </source>
</evidence>
<comment type="catalytic activity">
    <reaction evidence="6 7">
        <text>Couples ATP hydrolysis with the unwinding of duplex DNA by translocating in the 3'-5' direction.</text>
        <dbReference type="EC" id="5.6.2.4"/>
    </reaction>
</comment>
<dbReference type="GO" id="GO:0005524">
    <property type="term" value="F:ATP binding"/>
    <property type="evidence" value="ECO:0007669"/>
    <property type="project" value="UniProtKB-KW"/>
</dbReference>
<dbReference type="PANTHER" id="PTHR13710">
    <property type="entry name" value="DNA HELICASE RECQ FAMILY MEMBER"/>
    <property type="match status" value="1"/>
</dbReference>
<evidence type="ECO:0000256" key="5">
    <source>
        <dbReference type="ARBA" id="ARBA00022840"/>
    </source>
</evidence>
<dbReference type="GO" id="GO:0009378">
    <property type="term" value="F:four-way junction helicase activity"/>
    <property type="evidence" value="ECO:0007669"/>
    <property type="project" value="TreeGrafter"/>
</dbReference>
<dbReference type="InterPro" id="IPR032284">
    <property type="entry name" value="RecQ_Zn-bd"/>
</dbReference>
<proteinExistence type="inferred from homology"/>
<keyword evidence="4 7" id="KW-0347">Helicase</keyword>
<evidence type="ECO:0000256" key="3">
    <source>
        <dbReference type="ARBA" id="ARBA00022801"/>
    </source>
</evidence>
<protein>
    <recommendedName>
        <fullName evidence="7">ATP-dependent DNA helicase</fullName>
        <ecNumber evidence="7">5.6.2.4</ecNumber>
    </recommendedName>
</protein>
<dbReference type="GO" id="GO:0005694">
    <property type="term" value="C:chromosome"/>
    <property type="evidence" value="ECO:0007669"/>
    <property type="project" value="TreeGrafter"/>
</dbReference>
<dbReference type="CDD" id="cd17920">
    <property type="entry name" value="DEXHc_RecQ"/>
    <property type="match status" value="1"/>
</dbReference>
<dbReference type="InterPro" id="IPR001650">
    <property type="entry name" value="Helicase_C-like"/>
</dbReference>
<dbReference type="Gene3D" id="3.40.50.300">
    <property type="entry name" value="P-loop containing nucleotide triphosphate hydrolases"/>
    <property type="match status" value="2"/>
</dbReference>
<dbReference type="GO" id="GO:0000724">
    <property type="term" value="P:double-strand break repair via homologous recombination"/>
    <property type="evidence" value="ECO:0007669"/>
    <property type="project" value="TreeGrafter"/>
</dbReference>
<dbReference type="PROSITE" id="PS51192">
    <property type="entry name" value="HELICASE_ATP_BIND_1"/>
    <property type="match status" value="1"/>
</dbReference>
<evidence type="ECO:0000256" key="1">
    <source>
        <dbReference type="ARBA" id="ARBA00005446"/>
    </source>
</evidence>
<dbReference type="Pfam" id="PF00270">
    <property type="entry name" value="DEAD"/>
    <property type="match status" value="1"/>
</dbReference>
<dbReference type="GO" id="GO:0043138">
    <property type="term" value="F:3'-5' DNA helicase activity"/>
    <property type="evidence" value="ECO:0007669"/>
    <property type="project" value="UniProtKB-EC"/>
</dbReference>
<gene>
    <name evidence="10" type="ORF">D0Z07_1037</name>
</gene>
<keyword evidence="11" id="KW-1185">Reference proteome</keyword>
<dbReference type="GO" id="GO:0016787">
    <property type="term" value="F:hydrolase activity"/>
    <property type="evidence" value="ECO:0007669"/>
    <property type="project" value="UniProtKB-KW"/>
</dbReference>
<keyword evidence="7" id="KW-0539">Nucleus</keyword>
<evidence type="ECO:0000313" key="11">
    <source>
        <dbReference type="Proteomes" id="UP000785200"/>
    </source>
</evidence>
<dbReference type="Pfam" id="PF16124">
    <property type="entry name" value="RecQ_Zn_bind"/>
    <property type="match status" value="1"/>
</dbReference>
<accession>A0A9P7B0G0</accession>
<keyword evidence="5 7" id="KW-0067">ATP-binding</keyword>
<dbReference type="EMBL" id="VNKQ01000003">
    <property type="protein sequence ID" value="KAG0652156.1"/>
    <property type="molecule type" value="Genomic_DNA"/>
</dbReference>
<dbReference type="InterPro" id="IPR027417">
    <property type="entry name" value="P-loop_NTPase"/>
</dbReference>
<evidence type="ECO:0000256" key="2">
    <source>
        <dbReference type="ARBA" id="ARBA00022741"/>
    </source>
</evidence>
<comment type="caution">
    <text evidence="10">The sequence shown here is derived from an EMBL/GenBank/DDBJ whole genome shotgun (WGS) entry which is preliminary data.</text>
</comment>
<comment type="similarity">
    <text evidence="1 7">Belongs to the helicase family. RecQ subfamily.</text>
</comment>
<sequence length="733" mass="83626">MPLALARSNSCVDIDFTLRRKFKKSAFRPLQREVIVAALERQDVFVQAATSFGKSLCFQLPAVIDHGITIVISPLLSLMTDQVNALRAADIAAATINSNTPYAERQFIMKDLATGHPLTRLLYVTPEQCSADNFRKHISVVHEQGELARIAVDEAHCISEWGHDFRPSFKELRWFRDTFPDVPIICLTATATLQVRRDVIRTLGMSEKNLKVFAMTTSRRNLHYEVRFKCDEEDHYKDFRWWIKEVHRRRAEDPERRAELERKGERLDNVSGIIYTLYRQDCENIAARLRTDGIGAKPYHAGLRNDEKNETLNRWVNNDEGYDVIIATTAFGMGIDKENVRFVVHWQLPKSFEGFYQEAGRAGRDGNASICIMYYSREDRDRAVNRISRDPKEKSNLEARVQSLKALINYCEDTDTCRHSMICKYFGEKEVPECDYACDWHKDPKTLKRTKLNGLQSEEWDQYMLVKVSNTKRAFFVINLILLMSPEFWIDSGGYILMPSSSLNSVSAHRTSTPNTQYTEIALSILPKFVTKLTSFLERFIHPETTHNPCSSVNCTKMGKNGTTQNGDVLILDKVAARITTAKANDKAQDGYADENDFFARVKVCESQKDCYKPGHEVFKIDVTCNLEVLSKQILARFQGFSKMPKNERVNLGRVVVTKADTIKMIKVIYAGNSWDNNADGVGETRLTETNCLNTLAMLKQWEGVNWGHFCVIIGSGEDGLESEEDEEDEAAI</sequence>
<dbReference type="Proteomes" id="UP000785200">
    <property type="component" value="Unassembled WGS sequence"/>
</dbReference>
<feature type="domain" description="Helicase ATP-binding" evidence="8">
    <location>
        <begin position="35"/>
        <end position="209"/>
    </location>
</feature>
<dbReference type="InterPro" id="IPR014001">
    <property type="entry name" value="Helicase_ATP-bd"/>
</dbReference>
<dbReference type="SMART" id="SM00487">
    <property type="entry name" value="DEXDc"/>
    <property type="match status" value="1"/>
</dbReference>
<comment type="subcellular location">
    <subcellularLocation>
        <location evidence="7">Nucleus</location>
    </subcellularLocation>
</comment>
<dbReference type="PANTHER" id="PTHR13710:SF152">
    <property type="entry name" value="ATP-DEPENDENT DNA HELICASE Q5"/>
    <property type="match status" value="1"/>
</dbReference>
<dbReference type="InterPro" id="IPR004589">
    <property type="entry name" value="DNA_helicase_ATP-dep_RecQ"/>
</dbReference>
<evidence type="ECO:0000256" key="7">
    <source>
        <dbReference type="RuleBase" id="RU364117"/>
    </source>
</evidence>
<evidence type="ECO:0000313" key="10">
    <source>
        <dbReference type="EMBL" id="KAG0652156.1"/>
    </source>
</evidence>
<dbReference type="GO" id="GO:0005634">
    <property type="term" value="C:nucleus"/>
    <property type="evidence" value="ECO:0007669"/>
    <property type="project" value="UniProtKB-SubCell"/>
</dbReference>
<evidence type="ECO:0000256" key="6">
    <source>
        <dbReference type="ARBA" id="ARBA00034617"/>
    </source>
</evidence>
<comment type="catalytic activity">
    <reaction evidence="7">
        <text>ATP + H2O = ADP + phosphate + H(+)</text>
        <dbReference type="Rhea" id="RHEA:13065"/>
        <dbReference type="ChEBI" id="CHEBI:15377"/>
        <dbReference type="ChEBI" id="CHEBI:15378"/>
        <dbReference type="ChEBI" id="CHEBI:30616"/>
        <dbReference type="ChEBI" id="CHEBI:43474"/>
        <dbReference type="ChEBI" id="CHEBI:456216"/>
    </reaction>
</comment>
<dbReference type="SUPFAM" id="SSF52540">
    <property type="entry name" value="P-loop containing nucleoside triphosphate hydrolases"/>
    <property type="match status" value="1"/>
</dbReference>
<organism evidence="10 11">
    <name type="scientific">Hyphodiscus hymeniophilus</name>
    <dbReference type="NCBI Taxonomy" id="353542"/>
    <lineage>
        <taxon>Eukaryota</taxon>
        <taxon>Fungi</taxon>
        <taxon>Dikarya</taxon>
        <taxon>Ascomycota</taxon>
        <taxon>Pezizomycotina</taxon>
        <taxon>Leotiomycetes</taxon>
        <taxon>Helotiales</taxon>
        <taxon>Hyphodiscaceae</taxon>
        <taxon>Hyphodiscus</taxon>
    </lineage>
</organism>
<dbReference type="EC" id="5.6.2.4" evidence="7"/>
<reference evidence="10" key="1">
    <citation type="submission" date="2019-07" db="EMBL/GenBank/DDBJ databases">
        <title>Hyphodiscus hymeniophilus genome sequencing and assembly.</title>
        <authorList>
            <person name="Kramer G."/>
            <person name="Nodwell J."/>
        </authorList>
    </citation>
    <scope>NUCLEOTIDE SEQUENCE</scope>
    <source>
        <strain evidence="10">ATCC 34498</strain>
    </source>
</reference>
<dbReference type="FunFam" id="3.40.50.300:FF:001834">
    <property type="entry name" value="ATP-dependent DNA helicase"/>
    <property type="match status" value="1"/>
</dbReference>
<dbReference type="PROSITE" id="PS51194">
    <property type="entry name" value="HELICASE_CTER"/>
    <property type="match status" value="1"/>
</dbReference>
<keyword evidence="3 7" id="KW-0378">Hydrolase</keyword>
<name>A0A9P7B0G0_9HELO</name>
<dbReference type="InterPro" id="IPR011545">
    <property type="entry name" value="DEAD/DEAH_box_helicase_dom"/>
</dbReference>
<dbReference type="SMART" id="SM00490">
    <property type="entry name" value="HELICc"/>
    <property type="match status" value="1"/>
</dbReference>
<dbReference type="GO" id="GO:0005737">
    <property type="term" value="C:cytoplasm"/>
    <property type="evidence" value="ECO:0007669"/>
    <property type="project" value="TreeGrafter"/>
</dbReference>
<feature type="domain" description="Helicase C-terminal" evidence="9">
    <location>
        <begin position="259"/>
        <end position="408"/>
    </location>
</feature>
<dbReference type="GO" id="GO:0003676">
    <property type="term" value="F:nucleic acid binding"/>
    <property type="evidence" value="ECO:0007669"/>
    <property type="project" value="InterPro"/>
</dbReference>
<dbReference type="OrthoDB" id="10261556at2759"/>